<feature type="compositionally biased region" description="Polar residues" evidence="2">
    <location>
        <begin position="55"/>
        <end position="64"/>
    </location>
</feature>
<feature type="compositionally biased region" description="Basic and acidic residues" evidence="2">
    <location>
        <begin position="114"/>
        <end position="156"/>
    </location>
</feature>
<feature type="region of interest" description="Disordered" evidence="2">
    <location>
        <begin position="55"/>
        <end position="185"/>
    </location>
</feature>
<feature type="compositionally biased region" description="Polar residues" evidence="2">
    <location>
        <begin position="167"/>
        <end position="179"/>
    </location>
</feature>
<gene>
    <name evidence="3" type="ORF">EC973_001825</name>
</gene>
<dbReference type="InterPro" id="IPR036850">
    <property type="entry name" value="NDK-like_dom_sf"/>
</dbReference>
<comment type="similarity">
    <text evidence="1">Belongs to the NDK family.</text>
</comment>
<proteinExistence type="inferred from homology"/>
<feature type="compositionally biased region" description="Low complexity" evidence="2">
    <location>
        <begin position="326"/>
        <end position="342"/>
    </location>
</feature>
<feature type="region of interest" description="Disordered" evidence="2">
    <location>
        <begin position="326"/>
        <end position="348"/>
    </location>
</feature>
<dbReference type="Proteomes" id="UP000605846">
    <property type="component" value="Unassembled WGS sequence"/>
</dbReference>
<dbReference type="PROSITE" id="PS51374">
    <property type="entry name" value="NDPK_LIKE"/>
    <property type="match status" value="1"/>
</dbReference>
<keyword evidence="4" id="KW-1185">Reference proteome</keyword>
<reference evidence="3" key="1">
    <citation type="submission" date="2020-01" db="EMBL/GenBank/DDBJ databases">
        <title>Genome Sequencing of Three Apophysomyces-Like Fungal Strains Confirms a Novel Fungal Genus in the Mucoromycota with divergent Burkholderia-like Endosymbiotic Bacteria.</title>
        <authorList>
            <person name="Stajich J.E."/>
            <person name="Macias A.M."/>
            <person name="Carter-House D."/>
            <person name="Lovett B."/>
            <person name="Kasson L.R."/>
            <person name="Berry K."/>
            <person name="Grigoriev I."/>
            <person name="Chang Y."/>
            <person name="Spatafora J."/>
            <person name="Kasson M.T."/>
        </authorList>
    </citation>
    <scope>NUCLEOTIDE SEQUENCE</scope>
    <source>
        <strain evidence="3">NRRL A-21654</strain>
    </source>
</reference>
<evidence type="ECO:0000313" key="3">
    <source>
        <dbReference type="EMBL" id="KAF7723584.1"/>
    </source>
</evidence>
<feature type="compositionally biased region" description="Basic and acidic residues" evidence="2">
    <location>
        <begin position="85"/>
        <end position="105"/>
    </location>
</feature>
<evidence type="ECO:0000256" key="1">
    <source>
        <dbReference type="PROSITE-ProRule" id="PRU00706"/>
    </source>
</evidence>
<comment type="caution">
    <text evidence="3">The sequence shown here is derived from an EMBL/GenBank/DDBJ whole genome shotgun (WGS) entry which is preliminary data.</text>
</comment>
<dbReference type="InterPro" id="IPR023005">
    <property type="entry name" value="Nucleoside_diP_kinase_AS"/>
</dbReference>
<organism evidence="3 4">
    <name type="scientific">Apophysomyces ossiformis</name>
    <dbReference type="NCBI Taxonomy" id="679940"/>
    <lineage>
        <taxon>Eukaryota</taxon>
        <taxon>Fungi</taxon>
        <taxon>Fungi incertae sedis</taxon>
        <taxon>Mucoromycota</taxon>
        <taxon>Mucoromycotina</taxon>
        <taxon>Mucoromycetes</taxon>
        <taxon>Mucorales</taxon>
        <taxon>Mucorineae</taxon>
        <taxon>Mucoraceae</taxon>
        <taxon>Apophysomyces</taxon>
    </lineage>
</organism>
<dbReference type="SUPFAM" id="SSF54919">
    <property type="entry name" value="Nucleoside diphosphate kinase, NDK"/>
    <property type="match status" value="1"/>
</dbReference>
<dbReference type="AlphaFoldDB" id="A0A8H7BPK8"/>
<accession>A0A8H7BPK8</accession>
<comment type="caution">
    <text evidence="1">Lacks conserved residue(s) required for the propagation of feature annotation.</text>
</comment>
<dbReference type="EMBL" id="JABAYA010000146">
    <property type="protein sequence ID" value="KAF7723584.1"/>
    <property type="molecule type" value="Genomic_DNA"/>
</dbReference>
<dbReference type="PROSITE" id="PS00469">
    <property type="entry name" value="NDPK"/>
    <property type="match status" value="1"/>
</dbReference>
<feature type="region of interest" description="Disordered" evidence="2">
    <location>
        <begin position="256"/>
        <end position="285"/>
    </location>
</feature>
<name>A0A8H7BPK8_9FUNG</name>
<evidence type="ECO:0000313" key="4">
    <source>
        <dbReference type="Proteomes" id="UP000605846"/>
    </source>
</evidence>
<evidence type="ECO:0000256" key="2">
    <source>
        <dbReference type="SAM" id="MobiDB-lite"/>
    </source>
</evidence>
<sequence>MILEREDAIQAWRDWIEKEEGELSSELSNAVHGSDSITNAEREIDLMFNQFIPKSTMEQPTNAENIGDKKDQRLNALEETPNGDIDAKNDVDQEQSDKCIQEEKYVPAPIPNVIHEEKRKKLTEIATGKEDGQVGKHSDKIKKLDIKGKETSEKKLPRISSGDGKSRPQQSGAKQSVQRTVPCERKKVASALAPVNRKPVVKTSSMATVIDGTSRRVVSKPEKELHVSRLAPRAAIAKEKTKVTSKNVLSRLTAPTVASAKKQANTDTLRKPTITARPTHDSTFRQEAMRSLAHNPKPRIKVVTDPIAPKLPTNFETKLSRYNYPRPLKAATKPKAKPSTEACGENAKGKIDIDTTRSNGLTTIARKLDIKSTGKSTKPNTT</sequence>
<protein>
    <submittedName>
        <fullName evidence="3">Uncharacterized protein</fullName>
    </submittedName>
</protein>
<dbReference type="Gene3D" id="3.30.70.141">
    <property type="entry name" value="Nucleoside diphosphate kinase-like domain"/>
    <property type="match status" value="1"/>
</dbReference>